<keyword evidence="3" id="KW-1185">Reference proteome</keyword>
<proteinExistence type="predicted"/>
<dbReference type="EMBL" id="JAHRIP010088606">
    <property type="protein sequence ID" value="MEQ2316343.1"/>
    <property type="molecule type" value="Genomic_DNA"/>
</dbReference>
<sequence>MQTGELSDQTLVETLTGQGGTNICGEVRLGAALVKVSLESAAGHVKFIYAALFSNEALKALYMRENITMIQKIKHRKTNQMTLIILVGLLVRAGSNPIFLIS</sequence>
<feature type="transmembrane region" description="Helical" evidence="1">
    <location>
        <begin position="81"/>
        <end position="101"/>
    </location>
</feature>
<evidence type="ECO:0000256" key="1">
    <source>
        <dbReference type="SAM" id="Phobius"/>
    </source>
</evidence>
<protein>
    <submittedName>
        <fullName evidence="2">Uncharacterized protein</fullName>
    </submittedName>
</protein>
<keyword evidence="1" id="KW-0472">Membrane</keyword>
<keyword evidence="1" id="KW-0812">Transmembrane</keyword>
<gene>
    <name evidence="2" type="ORF">AMECASPLE_031639</name>
</gene>
<accession>A0ABV1ACR7</accession>
<dbReference type="Proteomes" id="UP001469553">
    <property type="component" value="Unassembled WGS sequence"/>
</dbReference>
<evidence type="ECO:0000313" key="3">
    <source>
        <dbReference type="Proteomes" id="UP001469553"/>
    </source>
</evidence>
<comment type="caution">
    <text evidence="2">The sequence shown here is derived from an EMBL/GenBank/DDBJ whole genome shotgun (WGS) entry which is preliminary data.</text>
</comment>
<reference evidence="2 3" key="1">
    <citation type="submission" date="2021-06" db="EMBL/GenBank/DDBJ databases">
        <authorList>
            <person name="Palmer J.M."/>
        </authorList>
    </citation>
    <scope>NUCLEOTIDE SEQUENCE [LARGE SCALE GENOMIC DNA]</scope>
    <source>
        <strain evidence="2 3">AS_MEX2019</strain>
        <tissue evidence="2">Muscle</tissue>
    </source>
</reference>
<keyword evidence="1" id="KW-1133">Transmembrane helix</keyword>
<organism evidence="2 3">
    <name type="scientific">Ameca splendens</name>
    <dbReference type="NCBI Taxonomy" id="208324"/>
    <lineage>
        <taxon>Eukaryota</taxon>
        <taxon>Metazoa</taxon>
        <taxon>Chordata</taxon>
        <taxon>Craniata</taxon>
        <taxon>Vertebrata</taxon>
        <taxon>Euteleostomi</taxon>
        <taxon>Actinopterygii</taxon>
        <taxon>Neopterygii</taxon>
        <taxon>Teleostei</taxon>
        <taxon>Neoteleostei</taxon>
        <taxon>Acanthomorphata</taxon>
        <taxon>Ovalentaria</taxon>
        <taxon>Atherinomorphae</taxon>
        <taxon>Cyprinodontiformes</taxon>
        <taxon>Goodeidae</taxon>
        <taxon>Ameca</taxon>
    </lineage>
</organism>
<name>A0ABV1ACR7_9TELE</name>
<evidence type="ECO:0000313" key="2">
    <source>
        <dbReference type="EMBL" id="MEQ2316343.1"/>
    </source>
</evidence>